<evidence type="ECO:0000313" key="4">
    <source>
        <dbReference type="Proteomes" id="UP000285793"/>
    </source>
</evidence>
<feature type="transmembrane region" description="Helical" evidence="1">
    <location>
        <begin position="178"/>
        <end position="195"/>
    </location>
</feature>
<name>A0A423XT85_9ENTR</name>
<keyword evidence="1" id="KW-1133">Transmembrane helix</keyword>
<organism evidence="3 4">
    <name type="scientific">Cronobacter malonaticus</name>
    <dbReference type="NCBI Taxonomy" id="413503"/>
    <lineage>
        <taxon>Bacteria</taxon>
        <taxon>Pseudomonadati</taxon>
        <taxon>Pseudomonadota</taxon>
        <taxon>Gammaproteobacteria</taxon>
        <taxon>Enterobacterales</taxon>
        <taxon>Enterobacteriaceae</taxon>
        <taxon>Cronobacter</taxon>
    </lineage>
</organism>
<keyword evidence="1" id="KW-0472">Membrane</keyword>
<comment type="caution">
    <text evidence="3">The sequence shown here is derived from an EMBL/GenBank/DDBJ whole genome shotgun (WGS) entry which is preliminary data.</text>
</comment>
<dbReference type="InterPro" id="IPR002656">
    <property type="entry name" value="Acyl_transf_3_dom"/>
</dbReference>
<feature type="transmembrane region" description="Helical" evidence="1">
    <location>
        <begin position="292"/>
        <end position="312"/>
    </location>
</feature>
<feature type="domain" description="Acyltransferase 3" evidence="2">
    <location>
        <begin position="2"/>
        <end position="306"/>
    </location>
</feature>
<evidence type="ECO:0000313" key="3">
    <source>
        <dbReference type="EMBL" id="ROW59750.1"/>
    </source>
</evidence>
<evidence type="ECO:0000259" key="2">
    <source>
        <dbReference type="Pfam" id="PF01757"/>
    </source>
</evidence>
<dbReference type="AlphaFoldDB" id="A0A423XT85"/>
<dbReference type="GO" id="GO:0016020">
    <property type="term" value="C:membrane"/>
    <property type="evidence" value="ECO:0007669"/>
    <property type="project" value="TreeGrafter"/>
</dbReference>
<feature type="transmembrane region" description="Helical" evidence="1">
    <location>
        <begin position="258"/>
        <end position="280"/>
    </location>
</feature>
<feature type="transmembrane region" description="Helical" evidence="1">
    <location>
        <begin position="154"/>
        <end position="172"/>
    </location>
</feature>
<evidence type="ECO:0000256" key="1">
    <source>
        <dbReference type="SAM" id="Phobius"/>
    </source>
</evidence>
<feature type="transmembrane region" description="Helical" evidence="1">
    <location>
        <begin position="72"/>
        <end position="90"/>
    </location>
</feature>
<dbReference type="InterPro" id="IPR050879">
    <property type="entry name" value="Acyltransferase_3"/>
</dbReference>
<dbReference type="EMBL" id="PQJL01000016">
    <property type="protein sequence ID" value="ROW59750.1"/>
    <property type="molecule type" value="Genomic_DNA"/>
</dbReference>
<keyword evidence="1" id="KW-0812">Transmembrane</keyword>
<dbReference type="Pfam" id="PF01757">
    <property type="entry name" value="Acyl_transf_3"/>
    <property type="match status" value="1"/>
</dbReference>
<proteinExistence type="predicted"/>
<dbReference type="PANTHER" id="PTHR23028:SF53">
    <property type="entry name" value="ACYL_TRANSF_3 DOMAIN-CONTAINING PROTEIN"/>
    <property type="match status" value="1"/>
</dbReference>
<reference evidence="3 4" key="1">
    <citation type="journal article" date="2018" name="Front. Microbiol.">
        <title>An Investigation of an Acute Gastroenteritis Outbreak: Cronobacter sakazakii, a Potential Cause of Food-Borne Illness.</title>
        <authorList>
            <person name="Yong W."/>
            <person name="Guo B."/>
            <person name="Shi X."/>
            <person name="Cheng T."/>
            <person name="Chen M."/>
            <person name="Jiang X."/>
            <person name="Ye Y."/>
            <person name="Wang J."/>
            <person name="Xie G."/>
            <person name="Ding J."/>
        </authorList>
    </citation>
    <scope>NUCLEOTIDE SEQUENCE [LARGE SCALE GENOMIC DNA]</scope>
    <source>
        <strain evidence="3 4">S1</strain>
    </source>
</reference>
<dbReference type="PANTHER" id="PTHR23028">
    <property type="entry name" value="ACETYLTRANSFERASE"/>
    <property type="match status" value="1"/>
</dbReference>
<dbReference type="Proteomes" id="UP000285793">
    <property type="component" value="Unassembled WGS sequence"/>
</dbReference>
<dbReference type="GO" id="GO:0009103">
    <property type="term" value="P:lipopolysaccharide biosynthetic process"/>
    <property type="evidence" value="ECO:0007669"/>
    <property type="project" value="TreeGrafter"/>
</dbReference>
<gene>
    <name evidence="3" type="ORF">C3E80_15295</name>
</gene>
<sequence length="334" mass="38630">MLVLTFHIWRDTGRPAFLLGDKFDLLGFMGNGWVGVGIFFVISGYCMGISTQREFAAAINLKGYCRYISKRFLRIAPPYYIAVAVWVYIIDTYGITTKNTTYFDILTHLTFVHNFFGSTLFSISGVFWTIAVEMQFYVLLPFLLYFIRKPFNAWLFFLLTLSLALLIFYFNFNPLYNWGLPLYLPLFIFGYILKINGAPIVNFMDRFKIAPCVTLILLALLLYKGEGYDNNVRPYEIFVSIIFGLIMVKMTSMNWDGAVVRILSFIGSASYSIYLYNYIYMSIKPAVNYNPVSSIVMWLSVIAVGITMYLLVETNTEKLRRFIFSKKAHKTITR</sequence>
<accession>A0A423XT85</accession>
<feature type="transmembrane region" description="Helical" evidence="1">
    <location>
        <begin position="32"/>
        <end position="51"/>
    </location>
</feature>
<feature type="transmembrane region" description="Helical" evidence="1">
    <location>
        <begin position="126"/>
        <end position="147"/>
    </location>
</feature>
<protein>
    <recommendedName>
        <fullName evidence="2">Acyltransferase 3 domain-containing protein</fullName>
    </recommendedName>
</protein>
<dbReference type="GO" id="GO:0016747">
    <property type="term" value="F:acyltransferase activity, transferring groups other than amino-acyl groups"/>
    <property type="evidence" value="ECO:0007669"/>
    <property type="project" value="InterPro"/>
</dbReference>